<dbReference type="RefSeq" id="WP_153189221.1">
    <property type="nucleotide sequence ID" value="NZ_QFFZ01000031.1"/>
</dbReference>
<proteinExistence type="predicted"/>
<dbReference type="AlphaFoldDB" id="A0A4Y7RMG4"/>
<accession>A0A4Y7RMG4</accession>
<protein>
    <recommendedName>
        <fullName evidence="3">PASTA domain-containing protein</fullName>
    </recommendedName>
</protein>
<dbReference type="EMBL" id="QFFZ01000031">
    <property type="protein sequence ID" value="TEB10165.1"/>
    <property type="molecule type" value="Genomic_DNA"/>
</dbReference>
<evidence type="ECO:0000313" key="2">
    <source>
        <dbReference type="Proteomes" id="UP000297597"/>
    </source>
</evidence>
<reference evidence="1 2" key="1">
    <citation type="journal article" date="2018" name="Environ. Microbiol.">
        <title>Novel energy conservation strategies and behaviour of Pelotomaculum schinkii driving syntrophic propionate catabolism.</title>
        <authorList>
            <person name="Hidalgo-Ahumada C.A.P."/>
            <person name="Nobu M.K."/>
            <person name="Narihiro T."/>
            <person name="Tamaki H."/>
            <person name="Liu W.T."/>
            <person name="Kamagata Y."/>
            <person name="Stams A.J.M."/>
            <person name="Imachi H."/>
            <person name="Sousa D.Z."/>
        </authorList>
    </citation>
    <scope>NUCLEOTIDE SEQUENCE [LARGE SCALE GENOMIC DNA]</scope>
    <source>
        <strain evidence="1 2">MGP</strain>
    </source>
</reference>
<organism evidence="1 2">
    <name type="scientific">Pelotomaculum propionicicum</name>
    <dbReference type="NCBI Taxonomy" id="258475"/>
    <lineage>
        <taxon>Bacteria</taxon>
        <taxon>Bacillati</taxon>
        <taxon>Bacillota</taxon>
        <taxon>Clostridia</taxon>
        <taxon>Eubacteriales</taxon>
        <taxon>Desulfotomaculaceae</taxon>
        <taxon>Pelotomaculum</taxon>
    </lineage>
</organism>
<comment type="caution">
    <text evidence="1">The sequence shown here is derived from an EMBL/GenBank/DDBJ whole genome shotgun (WGS) entry which is preliminary data.</text>
</comment>
<dbReference type="OrthoDB" id="1955170at2"/>
<sequence length="69" mass="7574">MTVIPDIIGLPLDKALEICKNLGYEVDIKITRPVKARQEGALRAVRFDKVSKYRGVVTVVFEDTGRGGG</sequence>
<evidence type="ECO:0008006" key="3">
    <source>
        <dbReference type="Google" id="ProtNLM"/>
    </source>
</evidence>
<dbReference type="Proteomes" id="UP000297597">
    <property type="component" value="Unassembled WGS sequence"/>
</dbReference>
<keyword evidence="2" id="KW-1185">Reference proteome</keyword>
<gene>
    <name evidence="1" type="ORF">Pmgp_02570</name>
</gene>
<name>A0A4Y7RMG4_9FIRM</name>
<evidence type="ECO:0000313" key="1">
    <source>
        <dbReference type="EMBL" id="TEB10165.1"/>
    </source>
</evidence>